<evidence type="ECO:0000313" key="2">
    <source>
        <dbReference type="EMBL" id="SNZ12989.1"/>
    </source>
</evidence>
<protein>
    <submittedName>
        <fullName evidence="2">Hydrophobic/amphiphilic exporter-1, HAE1 family</fullName>
    </submittedName>
</protein>
<dbReference type="Gene3D" id="1.20.1640.10">
    <property type="entry name" value="Multidrug efflux transporter AcrB transmembrane domain"/>
    <property type="match status" value="2"/>
</dbReference>
<dbReference type="InterPro" id="IPR027463">
    <property type="entry name" value="AcrB_DN_DC_subdom"/>
</dbReference>
<dbReference type="Gene3D" id="3.30.70.1440">
    <property type="entry name" value="Multidrug efflux transporter AcrB pore domain"/>
    <property type="match status" value="1"/>
</dbReference>
<keyword evidence="1" id="KW-1133">Transmembrane helix</keyword>
<dbReference type="RefSeq" id="WP_096600928.1">
    <property type="nucleotide sequence ID" value="NZ_OBEN01000002.1"/>
</dbReference>
<dbReference type="Gene3D" id="3.30.70.1430">
    <property type="entry name" value="Multidrug efflux transporter AcrB pore domain"/>
    <property type="match status" value="2"/>
</dbReference>
<keyword evidence="1" id="KW-0812">Transmembrane</keyword>
<feature type="transmembrane region" description="Helical" evidence="1">
    <location>
        <begin position="968"/>
        <end position="994"/>
    </location>
</feature>
<feature type="transmembrane region" description="Helical" evidence="1">
    <location>
        <begin position="423"/>
        <end position="445"/>
    </location>
</feature>
<proteinExistence type="predicted"/>
<dbReference type="PANTHER" id="PTHR32063:SF0">
    <property type="entry name" value="SWARMING MOTILITY PROTEIN SWRC"/>
    <property type="match status" value="1"/>
</dbReference>
<reference evidence="3" key="1">
    <citation type="submission" date="2017-09" db="EMBL/GenBank/DDBJ databases">
        <authorList>
            <person name="Varghese N."/>
            <person name="Submissions S."/>
        </authorList>
    </citation>
    <scope>NUCLEOTIDE SEQUENCE [LARGE SCALE GENOMIC DNA]</scope>
    <source>
        <strain evidence="3">DSM 2913</strain>
    </source>
</reference>
<feature type="transmembrane region" description="Helical" evidence="1">
    <location>
        <begin position="326"/>
        <end position="346"/>
    </location>
</feature>
<feature type="transmembrane region" description="Helical" evidence="1">
    <location>
        <begin position="451"/>
        <end position="474"/>
    </location>
</feature>
<dbReference type="SUPFAM" id="SSF82714">
    <property type="entry name" value="Multidrug efflux transporter AcrB TolC docking domain, DN and DC subdomains"/>
    <property type="match status" value="2"/>
</dbReference>
<dbReference type="GO" id="GO:0042910">
    <property type="term" value="F:xenobiotic transmembrane transporter activity"/>
    <property type="evidence" value="ECO:0007669"/>
    <property type="project" value="TreeGrafter"/>
</dbReference>
<feature type="transmembrane region" description="Helical" evidence="1">
    <location>
        <begin position="9"/>
        <end position="27"/>
    </location>
</feature>
<dbReference type="Pfam" id="PF00873">
    <property type="entry name" value="ACR_tran"/>
    <property type="match status" value="1"/>
</dbReference>
<dbReference type="GO" id="GO:0005886">
    <property type="term" value="C:plasma membrane"/>
    <property type="evidence" value="ECO:0007669"/>
    <property type="project" value="TreeGrafter"/>
</dbReference>
<keyword evidence="1" id="KW-0472">Membrane</keyword>
<dbReference type="OrthoDB" id="8270at2"/>
<feature type="transmembrane region" description="Helical" evidence="1">
    <location>
        <begin position="937"/>
        <end position="956"/>
    </location>
</feature>
<dbReference type="InterPro" id="IPR001036">
    <property type="entry name" value="Acrflvin-R"/>
</dbReference>
<dbReference type="Gene3D" id="3.30.70.1320">
    <property type="entry name" value="Multidrug efflux transporter AcrB pore domain like"/>
    <property type="match status" value="1"/>
</dbReference>
<dbReference type="SUPFAM" id="SSF82693">
    <property type="entry name" value="Multidrug efflux transporter AcrB pore domain, PN1, PN2, PC1 and PC2 subdomains"/>
    <property type="match status" value="3"/>
</dbReference>
<organism evidence="2 3">
    <name type="scientific">Hydrogenobacter hydrogenophilus</name>
    <dbReference type="NCBI Taxonomy" id="35835"/>
    <lineage>
        <taxon>Bacteria</taxon>
        <taxon>Pseudomonadati</taxon>
        <taxon>Aquificota</taxon>
        <taxon>Aquificia</taxon>
        <taxon>Aquificales</taxon>
        <taxon>Aquificaceae</taxon>
        <taxon>Hydrogenobacter</taxon>
    </lineage>
</organism>
<dbReference type="PANTHER" id="PTHR32063">
    <property type="match status" value="1"/>
</dbReference>
<gene>
    <name evidence="2" type="ORF">SAMN06265353_0578</name>
</gene>
<feature type="transmembrane region" description="Helical" evidence="1">
    <location>
        <begin position="838"/>
        <end position="858"/>
    </location>
</feature>
<dbReference type="Proteomes" id="UP000218627">
    <property type="component" value="Unassembled WGS sequence"/>
</dbReference>
<dbReference type="PRINTS" id="PR00702">
    <property type="entry name" value="ACRIFLAVINRP"/>
</dbReference>
<feature type="transmembrane region" description="Helical" evidence="1">
    <location>
        <begin position="514"/>
        <end position="531"/>
    </location>
</feature>
<feature type="transmembrane region" description="Helical" evidence="1">
    <location>
        <begin position="865"/>
        <end position="885"/>
    </location>
</feature>
<name>A0A285NU75_9AQUI</name>
<dbReference type="AlphaFoldDB" id="A0A285NU75"/>
<dbReference type="Gene3D" id="3.30.2090.10">
    <property type="entry name" value="Multidrug efflux transporter AcrB TolC docking domain, DN and DC subdomains"/>
    <property type="match status" value="2"/>
</dbReference>
<feature type="transmembrane region" description="Helical" evidence="1">
    <location>
        <begin position="380"/>
        <end position="403"/>
    </location>
</feature>
<keyword evidence="3" id="KW-1185">Reference proteome</keyword>
<feature type="transmembrane region" description="Helical" evidence="1">
    <location>
        <begin position="891"/>
        <end position="916"/>
    </location>
</feature>
<evidence type="ECO:0000313" key="3">
    <source>
        <dbReference type="Proteomes" id="UP000218627"/>
    </source>
</evidence>
<feature type="transmembrane region" description="Helical" evidence="1">
    <location>
        <begin position="353"/>
        <end position="374"/>
    </location>
</feature>
<sequence length="1002" mass="111833">MYRFFIHRPVTTIMFMMSFVLLGLYIYNRIPVDRLPNVDFPVVSVSTTYPGANPDVVDTNVTRYIEDEVSTISGIDAIVSQSYAGLSSVNIIFNLDKNIDIAAQEVRDAVQRAYRRMPSGIDPPVVRKVNTGSFPILAIHLHSNSVDYQTLAYYADKVVKREFQKINGVGDVGIGGFRDNVLWVRLYPGRLYSYGITPVDVLNAVVKNHLETPAGAIYGKDKDYIIRLYGKVKDPKELENTYIKGNIKLRDVGYVEFTEDEKRGVARFKGEQSIALIIYKQSGFNTVKVADAVKQKMEELNQKLPPGMHMDITFDASVFPKESAKAAIEEIAIGSFLTGLVVFLFLGSLRLTLIPVIAIPITLFSAIIFLYYTGNSLNTFTLLALAVAVGIVIDDAIVVIESIYRRREEGIPPIQAAEVGTRVVVFALLASTASLVIVFLPIIFLKGVVGSFFGSFALTLAVAIGVSYIVAISFTPMAGARMITQTKENIFMRIYSKFEAFFDRLLRWSLDHKLVVISFSLLTVLLGFMFVKLSKKEFFPTTDEGAFIVRFETPIGTSFDFTDQKAKEVEAILLKNPYIDRFGIAIGQGVAGRPDVNGGQAFIFLKDRSERPHQKIIMNQLRQELSKIKDIRVSVEAFPIVMSAGRQTDITYAIRGPSLEELQKISQKMVSEFRNRPGFKDVDTDLRLNEPQIKISVDRAKLGDLGISVEDVGTTLNILFGKYKFGTYEVGGESYDAYIKADPQFLENWQNLNKVFLRTKDGGLIPLTQVVNLQIAPGYHVINRYDRQYSFTFYANLSGKSLGDATAEVESWLRNNLPPGYTFQAVGQTKEFARAFRGLAFAMLVALISIYMVLASLFESYRHPFTVLLTVPLSLSGAFGLLYLTDTSLSVPSYFGIILLIGIVVRDAVLFIERIIQLREEGYETRDAILQARRERLRPILMTTMTIVFALLPVSLGLTAGSELRQPLAISVIGGIASALPLSLLVLPIVYELFDSIRIKRR</sequence>
<dbReference type="SUPFAM" id="SSF82866">
    <property type="entry name" value="Multidrug efflux transporter AcrB transmembrane domain"/>
    <property type="match status" value="2"/>
</dbReference>
<evidence type="ECO:0000256" key="1">
    <source>
        <dbReference type="SAM" id="Phobius"/>
    </source>
</evidence>
<dbReference type="EMBL" id="OBEN01000002">
    <property type="protein sequence ID" value="SNZ12989.1"/>
    <property type="molecule type" value="Genomic_DNA"/>
</dbReference>
<accession>A0A285NU75</accession>